<evidence type="ECO:0000259" key="5">
    <source>
        <dbReference type="PROSITE" id="PS50937"/>
    </source>
</evidence>
<dbReference type="GO" id="GO:0003677">
    <property type="term" value="F:DNA binding"/>
    <property type="evidence" value="ECO:0007669"/>
    <property type="project" value="UniProtKB-KW"/>
</dbReference>
<evidence type="ECO:0000256" key="4">
    <source>
        <dbReference type="ARBA" id="ARBA00023163"/>
    </source>
</evidence>
<dbReference type="InterPro" id="IPR047057">
    <property type="entry name" value="MerR_fam"/>
</dbReference>
<evidence type="ECO:0000313" key="7">
    <source>
        <dbReference type="Proteomes" id="UP001635816"/>
    </source>
</evidence>
<name>A0ABW9LAJ8_9MYCO</name>
<proteinExistence type="predicted"/>
<dbReference type="Proteomes" id="UP001635816">
    <property type="component" value="Unassembled WGS sequence"/>
</dbReference>
<dbReference type="InterPro" id="IPR000551">
    <property type="entry name" value="MerR-type_HTH_dom"/>
</dbReference>
<keyword evidence="7" id="KW-1185">Reference proteome</keyword>
<comment type="caution">
    <text evidence="6">The sequence shown here is derived from an EMBL/GenBank/DDBJ whole genome shotgun (WGS) entry which is preliminary data.</text>
</comment>
<dbReference type="PROSITE" id="PS50937">
    <property type="entry name" value="HTH_MERR_2"/>
    <property type="match status" value="1"/>
</dbReference>
<protein>
    <submittedName>
        <fullName evidence="6">MerR family DNA-binding transcriptional regulator</fullName>
    </submittedName>
</protein>
<dbReference type="SUPFAM" id="SSF46955">
    <property type="entry name" value="Putative DNA-binding domain"/>
    <property type="match status" value="1"/>
</dbReference>
<dbReference type="InterPro" id="IPR009061">
    <property type="entry name" value="DNA-bd_dom_put_sf"/>
</dbReference>
<dbReference type="NCBIfam" id="TIGR01764">
    <property type="entry name" value="excise"/>
    <property type="match status" value="1"/>
</dbReference>
<dbReference type="InterPro" id="IPR010093">
    <property type="entry name" value="SinI_DNA-bd"/>
</dbReference>
<sequence>MQTKHTSPDEARLSIGEAASRLGVSTDTLRRWEKAGRITALRTPTGHRRYAPADINALLTGEAGA</sequence>
<dbReference type="CDD" id="cd04762">
    <property type="entry name" value="HTH_MerR-trunc"/>
    <property type="match status" value="1"/>
</dbReference>
<feature type="domain" description="HTH merR-type" evidence="5">
    <location>
        <begin position="12"/>
        <end position="59"/>
    </location>
</feature>
<dbReference type="EMBL" id="JBKBDD010000003">
    <property type="protein sequence ID" value="MFN6543887.1"/>
    <property type="molecule type" value="Genomic_DNA"/>
</dbReference>
<dbReference type="PANTHER" id="PTHR30204:SF69">
    <property type="entry name" value="MERR-FAMILY TRANSCRIPTIONAL REGULATOR"/>
    <property type="match status" value="1"/>
</dbReference>
<keyword evidence="2" id="KW-0805">Transcription regulation</keyword>
<organism evidence="6 7">
    <name type="scientific">Mycolicibacterium nivoides</name>
    <dbReference type="NCBI Taxonomy" id="2487344"/>
    <lineage>
        <taxon>Bacteria</taxon>
        <taxon>Bacillati</taxon>
        <taxon>Actinomycetota</taxon>
        <taxon>Actinomycetes</taxon>
        <taxon>Mycobacteriales</taxon>
        <taxon>Mycobacteriaceae</taxon>
        <taxon>Mycolicibacterium</taxon>
    </lineage>
</organism>
<accession>A0ABW9LAJ8</accession>
<dbReference type="Gene3D" id="1.10.1660.10">
    <property type="match status" value="1"/>
</dbReference>
<reference evidence="6 7" key="1">
    <citation type="submission" date="2024-12" db="EMBL/GenBank/DDBJ databases">
        <title>The coexistence of Mycolicibacterium septicum and Mycolicibacterium nivoides in clinical samples.</title>
        <authorList>
            <person name="Wang C."/>
            <person name="Feng Y."/>
            <person name="Zong Z."/>
        </authorList>
    </citation>
    <scope>NUCLEOTIDE SEQUENCE [LARGE SCALE GENOMIC DNA]</scope>
    <source>
        <strain evidence="6 7">120309</strain>
    </source>
</reference>
<keyword evidence="3 6" id="KW-0238">DNA-binding</keyword>
<keyword evidence="4" id="KW-0804">Transcription</keyword>
<evidence type="ECO:0000256" key="2">
    <source>
        <dbReference type="ARBA" id="ARBA00023015"/>
    </source>
</evidence>
<evidence type="ECO:0000256" key="1">
    <source>
        <dbReference type="ARBA" id="ARBA00022491"/>
    </source>
</evidence>
<dbReference type="RefSeq" id="WP_409543279.1">
    <property type="nucleotide sequence ID" value="NZ_JBKBDD010000003.1"/>
</dbReference>
<keyword evidence="1" id="KW-0678">Repressor</keyword>
<dbReference type="PANTHER" id="PTHR30204">
    <property type="entry name" value="REDOX-CYCLING DRUG-SENSING TRANSCRIPTIONAL ACTIVATOR SOXR"/>
    <property type="match status" value="1"/>
</dbReference>
<dbReference type="Pfam" id="PF00376">
    <property type="entry name" value="MerR"/>
    <property type="match status" value="1"/>
</dbReference>
<evidence type="ECO:0000313" key="6">
    <source>
        <dbReference type="EMBL" id="MFN6543887.1"/>
    </source>
</evidence>
<gene>
    <name evidence="6" type="ORF">ACK4CT_11920</name>
</gene>
<evidence type="ECO:0000256" key="3">
    <source>
        <dbReference type="ARBA" id="ARBA00023125"/>
    </source>
</evidence>